<organism evidence="1 2">
    <name type="scientific">Cryptolaemus montrouzieri</name>
    <dbReference type="NCBI Taxonomy" id="559131"/>
    <lineage>
        <taxon>Eukaryota</taxon>
        <taxon>Metazoa</taxon>
        <taxon>Ecdysozoa</taxon>
        <taxon>Arthropoda</taxon>
        <taxon>Hexapoda</taxon>
        <taxon>Insecta</taxon>
        <taxon>Pterygota</taxon>
        <taxon>Neoptera</taxon>
        <taxon>Endopterygota</taxon>
        <taxon>Coleoptera</taxon>
        <taxon>Polyphaga</taxon>
        <taxon>Cucujiformia</taxon>
        <taxon>Coccinelloidea</taxon>
        <taxon>Coccinellidae</taxon>
        <taxon>Scymninae</taxon>
        <taxon>Scymnini</taxon>
        <taxon>Cryptolaemus</taxon>
    </lineage>
</organism>
<dbReference type="EMBL" id="JABFTP020000165">
    <property type="protein sequence ID" value="KAL3285115.1"/>
    <property type="molecule type" value="Genomic_DNA"/>
</dbReference>
<dbReference type="Gene3D" id="3.80.10.10">
    <property type="entry name" value="Ribonuclease Inhibitor"/>
    <property type="match status" value="1"/>
</dbReference>
<gene>
    <name evidence="1" type="ORF">HHI36_019239</name>
</gene>
<protein>
    <submittedName>
        <fullName evidence="1">Uncharacterized protein</fullName>
    </submittedName>
</protein>
<reference evidence="1 2" key="1">
    <citation type="journal article" date="2021" name="BMC Biol.">
        <title>Horizontally acquired antibacterial genes associated with adaptive radiation of ladybird beetles.</title>
        <authorList>
            <person name="Li H.S."/>
            <person name="Tang X.F."/>
            <person name="Huang Y.H."/>
            <person name="Xu Z.Y."/>
            <person name="Chen M.L."/>
            <person name="Du X.Y."/>
            <person name="Qiu B.Y."/>
            <person name="Chen P.T."/>
            <person name="Zhang W."/>
            <person name="Slipinski A."/>
            <person name="Escalona H.E."/>
            <person name="Waterhouse R.M."/>
            <person name="Zwick A."/>
            <person name="Pang H."/>
        </authorList>
    </citation>
    <scope>NUCLEOTIDE SEQUENCE [LARGE SCALE GENOMIC DNA]</scope>
    <source>
        <strain evidence="1">SYSU2018</strain>
    </source>
</reference>
<dbReference type="InterPro" id="IPR032675">
    <property type="entry name" value="LRR_dom_sf"/>
</dbReference>
<dbReference type="SUPFAM" id="SSF52047">
    <property type="entry name" value="RNI-like"/>
    <property type="match status" value="1"/>
</dbReference>
<evidence type="ECO:0000313" key="1">
    <source>
        <dbReference type="EMBL" id="KAL3285115.1"/>
    </source>
</evidence>
<keyword evidence="2" id="KW-1185">Reference proteome</keyword>
<proteinExistence type="predicted"/>
<comment type="caution">
    <text evidence="1">The sequence shown here is derived from an EMBL/GenBank/DDBJ whole genome shotgun (WGS) entry which is preliminary data.</text>
</comment>
<sequence length="509" mass="58952">MIDCGTKVNGIIAENLEELKQTLRELDISGCPLYNETLILLGQLPLEELVMKNCIKSEGYFIGNLWSQCARFGNCEMAQIDMDLLWQDGVLKDTLKNLDISLNDLEQTNLTSISEIPLRKLNVSKTNIKLQWNTMFQGIQNSYLMENLKILRIRDVFIDKSAFSSLCNFPFHVLEITYDAVKEFQDFTLLLQKPIMKTLQELTLDLKNHCQSFISFIANFKLQCFECKLGTWHYYNFASFWNSPNLENLKILKLEDGKISENDANGISRLCLNTLWIYPFLFDSKEHILKVLSSNILQSSVIDLRMGGAYEIDNDHLGLILRFKKLEHLELKISGTNLTRIHFKRLEYLKSLKTLKLQVYIGLNIDEHAADALCSLSGKTELTLFLIGLGKSWPLVFTERAYHVFLLKNSFQNFQTPVVLKFSDCTLNQRCAEVFRSINIESICFSSCVLDNFLKTFFDGKMKYTLTELTFKRVDIDKKQLYELRNTHLTKLSIFLRLMILHTTVCLKF</sequence>
<accession>A0ABD2P2E6</accession>
<name>A0ABD2P2E6_9CUCU</name>
<dbReference type="Proteomes" id="UP001516400">
    <property type="component" value="Unassembled WGS sequence"/>
</dbReference>
<evidence type="ECO:0000313" key="2">
    <source>
        <dbReference type="Proteomes" id="UP001516400"/>
    </source>
</evidence>
<dbReference type="AlphaFoldDB" id="A0ABD2P2E6"/>